<dbReference type="SUPFAM" id="SSF52047">
    <property type="entry name" value="RNI-like"/>
    <property type="match status" value="1"/>
</dbReference>
<accession>A0A978UKB9</accession>
<dbReference type="InterPro" id="IPR032675">
    <property type="entry name" value="LRR_dom_sf"/>
</dbReference>
<evidence type="ECO:0000313" key="3">
    <source>
        <dbReference type="Proteomes" id="UP000813462"/>
    </source>
</evidence>
<dbReference type="Proteomes" id="UP000813462">
    <property type="component" value="Unassembled WGS sequence"/>
</dbReference>
<feature type="domain" description="R13L1/DRL21-like LRR repeat region" evidence="1">
    <location>
        <begin position="90"/>
        <end position="182"/>
    </location>
</feature>
<evidence type="ECO:0000259" key="1">
    <source>
        <dbReference type="Pfam" id="PF25019"/>
    </source>
</evidence>
<organism evidence="2 3">
    <name type="scientific">Ziziphus jujuba var. spinosa</name>
    <dbReference type="NCBI Taxonomy" id="714518"/>
    <lineage>
        <taxon>Eukaryota</taxon>
        <taxon>Viridiplantae</taxon>
        <taxon>Streptophyta</taxon>
        <taxon>Embryophyta</taxon>
        <taxon>Tracheophyta</taxon>
        <taxon>Spermatophyta</taxon>
        <taxon>Magnoliopsida</taxon>
        <taxon>eudicotyledons</taxon>
        <taxon>Gunneridae</taxon>
        <taxon>Pentapetalae</taxon>
        <taxon>rosids</taxon>
        <taxon>fabids</taxon>
        <taxon>Rosales</taxon>
        <taxon>Rhamnaceae</taxon>
        <taxon>Paliureae</taxon>
        <taxon>Ziziphus</taxon>
    </lineage>
</organism>
<dbReference type="PANTHER" id="PTHR47186">
    <property type="entry name" value="LEUCINE-RICH REPEAT-CONTAINING PROTEIN 57"/>
    <property type="match status" value="1"/>
</dbReference>
<name>A0A978UKB9_ZIZJJ</name>
<dbReference type="Pfam" id="PF25019">
    <property type="entry name" value="LRR_R13L1-DRL21"/>
    <property type="match status" value="1"/>
</dbReference>
<gene>
    <name evidence="2" type="ORF">FEM48_Zijuj10G0009100</name>
</gene>
<sequence length="439" mass="49328">MHDLIHDLAQYMSRGHYFTLEDGNSKQITMKVHHLVVASHVSDKTMDFVLRTTQLRTLLPSSSSSFDYLSNEAVHQLVSGMKLLRVLSLLANKKKLEELTFSWSRDTEDPEDDKGVLEELLSGTELKRLNIIRYRDMEFPNCFQNPNTISSIVSIKLERCRHCRSLPALGKLPSLKTLYIKQLDGVVTVSKEFYGTNGKSASLESLSFSSMSAWKEWNSTWVGVKDGEVFPKLRELCISDCDRLITVHLPQNLPSLTKLIIPSPLLTSTALHRLQNFHSSACGNLKDIKDAGKSLSLSSLFIKGCPKFISFNEGRLRAPNLNSLTVEGCEKLTKLPGQMPYLLPSLKKLLIINCPQVESFPAGAELNAPDLNSLTVEYCKNLKKLQGRMHDLLPSLERLWILDCPNMELFPEGGLPSKLNGLLVSNCTSLIKNRNDWNL</sequence>
<dbReference type="AlphaFoldDB" id="A0A978UKB9"/>
<reference evidence="2" key="1">
    <citation type="journal article" date="2021" name="Front. Plant Sci.">
        <title>Chromosome-Scale Genome Assembly for Chinese Sour Jujube and Insights Into Its Genome Evolution and Domestication Signature.</title>
        <authorList>
            <person name="Shen L.-Y."/>
            <person name="Luo H."/>
            <person name="Wang X.-L."/>
            <person name="Wang X.-M."/>
            <person name="Qiu X.-J."/>
            <person name="Liu H."/>
            <person name="Zhou S.-S."/>
            <person name="Jia K.-H."/>
            <person name="Nie S."/>
            <person name="Bao Y.-T."/>
            <person name="Zhang R.-G."/>
            <person name="Yun Q.-Z."/>
            <person name="Chai Y.-H."/>
            <person name="Lu J.-Y."/>
            <person name="Li Y."/>
            <person name="Zhao S.-W."/>
            <person name="Mao J.-F."/>
            <person name="Jia S.-G."/>
            <person name="Mao Y.-M."/>
        </authorList>
    </citation>
    <scope>NUCLEOTIDE SEQUENCE</scope>
    <source>
        <strain evidence="2">AT0</strain>
        <tissue evidence="2">Leaf</tissue>
    </source>
</reference>
<proteinExistence type="predicted"/>
<comment type="caution">
    <text evidence="2">The sequence shown here is derived from an EMBL/GenBank/DDBJ whole genome shotgun (WGS) entry which is preliminary data.</text>
</comment>
<dbReference type="Gene3D" id="3.80.10.10">
    <property type="entry name" value="Ribonuclease Inhibitor"/>
    <property type="match status" value="3"/>
</dbReference>
<dbReference type="InterPro" id="IPR056789">
    <property type="entry name" value="LRR_R13L1-DRL21"/>
</dbReference>
<dbReference type="PANTHER" id="PTHR47186:SF42">
    <property type="entry name" value="DISEASE RESISTANCE RPP13-LIKE PROTEIN 1"/>
    <property type="match status" value="1"/>
</dbReference>
<dbReference type="EMBL" id="JAEACU010000010">
    <property type="protein sequence ID" value="KAH7515271.1"/>
    <property type="molecule type" value="Genomic_DNA"/>
</dbReference>
<dbReference type="SUPFAM" id="SSF52058">
    <property type="entry name" value="L domain-like"/>
    <property type="match status" value="1"/>
</dbReference>
<protein>
    <recommendedName>
        <fullName evidence="1">R13L1/DRL21-like LRR repeat region domain-containing protein</fullName>
    </recommendedName>
</protein>
<evidence type="ECO:0000313" key="2">
    <source>
        <dbReference type="EMBL" id="KAH7515271.1"/>
    </source>
</evidence>